<evidence type="ECO:0000313" key="5">
    <source>
        <dbReference type="Proteomes" id="UP000412311"/>
    </source>
</evidence>
<evidence type="ECO:0000313" key="4">
    <source>
        <dbReference type="EMBL" id="VVP88941.1"/>
    </source>
</evidence>
<dbReference type="RefSeq" id="WP_150793007.1">
    <property type="nucleotide sequence ID" value="NZ_CABVJG010000003.1"/>
</dbReference>
<dbReference type="GO" id="GO:0016020">
    <property type="term" value="C:membrane"/>
    <property type="evidence" value="ECO:0007669"/>
    <property type="project" value="TreeGrafter"/>
</dbReference>
<dbReference type="EMBL" id="CABVJG010000003">
    <property type="protein sequence ID" value="VVP88941.1"/>
    <property type="molecule type" value="Genomic_DNA"/>
</dbReference>
<feature type="transmembrane region" description="Helical" evidence="2">
    <location>
        <begin position="78"/>
        <end position="97"/>
    </location>
</feature>
<dbReference type="PANTHER" id="PTHR19353:SF19">
    <property type="entry name" value="DELTA(5) FATTY ACID DESATURASE C-RELATED"/>
    <property type="match status" value="1"/>
</dbReference>
<evidence type="ECO:0000256" key="2">
    <source>
        <dbReference type="SAM" id="Phobius"/>
    </source>
</evidence>
<dbReference type="AlphaFoldDB" id="A0A5E7SQ53"/>
<sequence>MIRVEPSLLKRSNRYAYSRLIATFGLLVVSSLVLLQPIGVLFKVFLVAANGFMMAGFFSVMHYCCHGTFFSQKHMNRRFGQFLASAMLMNFAAYKFFHMQHHRRTTVIGDSEPAGEIRNVWQYFWFALNWDYISAFARMSIGSLFGYFPFFVRSEKACREVKVDAWLSLGFMVAMLWLTWLFPLQVLLVYWLPVQLAFSLNFFYVIGEHSGVEAGDDPLQNTQTFARQNRLFSFFNHNSNFHAAHHCFPQVPPDKIPAAHKLIEEKLKHPPVGYIELNVQLLRSLIKNPLRSKPAPPPGRETSFFYKLETRNESK</sequence>
<protein>
    <recommendedName>
        <fullName evidence="3">Fatty acid desaturase domain-containing protein</fullName>
    </recommendedName>
</protein>
<feature type="region of interest" description="Disordered" evidence="1">
    <location>
        <begin position="290"/>
        <end position="315"/>
    </location>
</feature>
<dbReference type="GO" id="GO:0016717">
    <property type="term" value="F:oxidoreductase activity, acting on paired donors, with oxidation of a pair of donors resulting in the reduction of molecular oxygen to two molecules of water"/>
    <property type="evidence" value="ECO:0007669"/>
    <property type="project" value="TreeGrafter"/>
</dbReference>
<name>A0A5E7SQ53_PSEFL</name>
<keyword evidence="2" id="KW-0812">Transmembrane</keyword>
<dbReference type="PANTHER" id="PTHR19353">
    <property type="entry name" value="FATTY ACID DESATURASE 2"/>
    <property type="match status" value="1"/>
</dbReference>
<dbReference type="InterPro" id="IPR005804">
    <property type="entry name" value="FA_desaturase_dom"/>
</dbReference>
<dbReference type="Pfam" id="PF00487">
    <property type="entry name" value="FA_desaturase"/>
    <property type="match status" value="1"/>
</dbReference>
<reference evidence="4 5" key="1">
    <citation type="submission" date="2019-09" db="EMBL/GenBank/DDBJ databases">
        <authorList>
            <person name="Chandra G."/>
            <person name="Truman W A."/>
        </authorList>
    </citation>
    <scope>NUCLEOTIDE SEQUENCE [LARGE SCALE GENOMIC DNA]</scope>
    <source>
        <strain evidence="4">PS925</strain>
    </source>
</reference>
<feature type="transmembrane region" description="Helical" evidence="2">
    <location>
        <begin position="132"/>
        <end position="151"/>
    </location>
</feature>
<feature type="transmembrane region" description="Helical" evidence="2">
    <location>
        <begin position="44"/>
        <end position="66"/>
    </location>
</feature>
<evidence type="ECO:0000259" key="3">
    <source>
        <dbReference type="Pfam" id="PF00487"/>
    </source>
</evidence>
<feature type="transmembrane region" description="Helical" evidence="2">
    <location>
        <begin position="163"/>
        <end position="182"/>
    </location>
</feature>
<feature type="transmembrane region" description="Helical" evidence="2">
    <location>
        <begin position="20"/>
        <end position="38"/>
    </location>
</feature>
<organism evidence="4 5">
    <name type="scientific">Pseudomonas fluorescens</name>
    <dbReference type="NCBI Taxonomy" id="294"/>
    <lineage>
        <taxon>Bacteria</taxon>
        <taxon>Pseudomonadati</taxon>
        <taxon>Pseudomonadota</taxon>
        <taxon>Gammaproteobacteria</taxon>
        <taxon>Pseudomonadales</taxon>
        <taxon>Pseudomonadaceae</taxon>
        <taxon>Pseudomonas</taxon>
    </lineage>
</organism>
<dbReference type="Proteomes" id="UP000412311">
    <property type="component" value="Unassembled WGS sequence"/>
</dbReference>
<keyword evidence="2" id="KW-0472">Membrane</keyword>
<dbReference type="InterPro" id="IPR012171">
    <property type="entry name" value="Fatty_acid_desaturase"/>
</dbReference>
<dbReference type="GO" id="GO:0008610">
    <property type="term" value="P:lipid biosynthetic process"/>
    <property type="evidence" value="ECO:0007669"/>
    <property type="project" value="UniProtKB-ARBA"/>
</dbReference>
<evidence type="ECO:0000256" key="1">
    <source>
        <dbReference type="SAM" id="MobiDB-lite"/>
    </source>
</evidence>
<gene>
    <name evidence="4" type="ORF">PS925_01194</name>
</gene>
<accession>A0A5E7SQ53</accession>
<feature type="domain" description="Fatty acid desaturase" evidence="3">
    <location>
        <begin position="46"/>
        <end position="276"/>
    </location>
</feature>
<proteinExistence type="predicted"/>
<keyword evidence="2" id="KW-1133">Transmembrane helix</keyword>